<accession>A0A9P8MWX6</accession>
<dbReference type="InterPro" id="IPR002401">
    <property type="entry name" value="Cyt_P450_E_grp-I"/>
</dbReference>
<dbReference type="PRINTS" id="PR00463">
    <property type="entry name" value="EP450I"/>
</dbReference>
<dbReference type="EMBL" id="JAIZPD010000005">
    <property type="protein sequence ID" value="KAH0962867.1"/>
    <property type="molecule type" value="Genomic_DNA"/>
</dbReference>
<evidence type="ECO:0000256" key="1">
    <source>
        <dbReference type="ARBA" id="ARBA00001971"/>
    </source>
</evidence>
<evidence type="ECO:0000256" key="2">
    <source>
        <dbReference type="ARBA" id="ARBA00010617"/>
    </source>
</evidence>
<dbReference type="InterPro" id="IPR050364">
    <property type="entry name" value="Cytochrome_P450_fung"/>
</dbReference>
<dbReference type="SUPFAM" id="SSF48264">
    <property type="entry name" value="Cytochrome P450"/>
    <property type="match status" value="1"/>
</dbReference>
<keyword evidence="11" id="KW-1185">Reference proteome</keyword>
<organism evidence="10 11">
    <name type="scientific">Hirsutella rhossiliensis</name>
    <dbReference type="NCBI Taxonomy" id="111463"/>
    <lineage>
        <taxon>Eukaryota</taxon>
        <taxon>Fungi</taxon>
        <taxon>Dikarya</taxon>
        <taxon>Ascomycota</taxon>
        <taxon>Pezizomycotina</taxon>
        <taxon>Sordariomycetes</taxon>
        <taxon>Hypocreomycetidae</taxon>
        <taxon>Hypocreales</taxon>
        <taxon>Ophiocordycipitaceae</taxon>
        <taxon>Hirsutella</taxon>
    </lineage>
</organism>
<proteinExistence type="inferred from homology"/>
<comment type="caution">
    <text evidence="10">The sequence shown here is derived from an EMBL/GenBank/DDBJ whole genome shotgun (WGS) entry which is preliminary data.</text>
</comment>
<evidence type="ECO:0000256" key="4">
    <source>
        <dbReference type="ARBA" id="ARBA00022723"/>
    </source>
</evidence>
<gene>
    <name evidence="10" type="ORF">HRG_05377</name>
</gene>
<dbReference type="Pfam" id="PF00067">
    <property type="entry name" value="p450"/>
    <property type="match status" value="1"/>
</dbReference>
<dbReference type="InterPro" id="IPR001128">
    <property type="entry name" value="Cyt_P450"/>
</dbReference>
<dbReference type="RefSeq" id="XP_044720380.1">
    <property type="nucleotide sequence ID" value="XM_044863848.1"/>
</dbReference>
<dbReference type="Gene3D" id="1.10.630.10">
    <property type="entry name" value="Cytochrome P450"/>
    <property type="match status" value="1"/>
</dbReference>
<dbReference type="PROSITE" id="PS00086">
    <property type="entry name" value="CYTOCHROME_P450"/>
    <property type="match status" value="1"/>
</dbReference>
<protein>
    <submittedName>
        <fullName evidence="10">Cytochrome p450 domain-containing protein</fullName>
    </submittedName>
</protein>
<evidence type="ECO:0000256" key="5">
    <source>
        <dbReference type="ARBA" id="ARBA00023002"/>
    </source>
</evidence>
<evidence type="ECO:0000256" key="7">
    <source>
        <dbReference type="ARBA" id="ARBA00023033"/>
    </source>
</evidence>
<keyword evidence="5 9" id="KW-0560">Oxidoreductase</keyword>
<keyword evidence="3 8" id="KW-0349">Heme</keyword>
<dbReference type="GO" id="GO:0004497">
    <property type="term" value="F:monooxygenase activity"/>
    <property type="evidence" value="ECO:0007669"/>
    <property type="project" value="UniProtKB-KW"/>
</dbReference>
<comment type="cofactor">
    <cofactor evidence="1 8">
        <name>heme</name>
        <dbReference type="ChEBI" id="CHEBI:30413"/>
    </cofactor>
</comment>
<dbReference type="GO" id="GO:0020037">
    <property type="term" value="F:heme binding"/>
    <property type="evidence" value="ECO:0007669"/>
    <property type="project" value="InterPro"/>
</dbReference>
<dbReference type="GO" id="GO:0016705">
    <property type="term" value="F:oxidoreductase activity, acting on paired donors, with incorporation or reduction of molecular oxygen"/>
    <property type="evidence" value="ECO:0007669"/>
    <property type="project" value="InterPro"/>
</dbReference>
<dbReference type="GeneID" id="68354506"/>
<evidence type="ECO:0000256" key="3">
    <source>
        <dbReference type="ARBA" id="ARBA00022617"/>
    </source>
</evidence>
<sequence>MRRAQEELDKVIGTGRLPTFDDLPSLTYVRAFIEEVLRWRSLAPAGVSHSPTKDDEYGGFFIPKGATVIANHWSLEMDDQVFRSPEDFIPERWIDADLPLAAFGFGKRTCPGQHLARNSLLLAIPRLLWAFDIKWKEGQKTRLDCLPMTQEGIFSKPGPFEAIFTIRSIAHHGVVMRDWQDSNNDVDDLLDSIGRQFSAT</sequence>
<name>A0A9P8MWX6_9HYPO</name>
<evidence type="ECO:0000256" key="9">
    <source>
        <dbReference type="RuleBase" id="RU000461"/>
    </source>
</evidence>
<dbReference type="InterPro" id="IPR017972">
    <property type="entry name" value="Cyt_P450_CS"/>
</dbReference>
<evidence type="ECO:0000313" key="10">
    <source>
        <dbReference type="EMBL" id="KAH0962867.1"/>
    </source>
</evidence>
<feature type="binding site" description="axial binding residue" evidence="8">
    <location>
        <position position="110"/>
    </location>
    <ligand>
        <name>heme</name>
        <dbReference type="ChEBI" id="CHEBI:30413"/>
    </ligand>
    <ligandPart>
        <name>Fe</name>
        <dbReference type="ChEBI" id="CHEBI:18248"/>
    </ligandPart>
</feature>
<evidence type="ECO:0000256" key="8">
    <source>
        <dbReference type="PIRSR" id="PIRSR602401-1"/>
    </source>
</evidence>
<keyword evidence="6 8" id="KW-0408">Iron</keyword>
<keyword evidence="4 8" id="KW-0479">Metal-binding</keyword>
<reference evidence="10" key="1">
    <citation type="submission" date="2021-09" db="EMBL/GenBank/DDBJ databases">
        <title>A high-quality genome of the endoparasitic fungus Hirsutella rhossiliensis with a comparison of Hirsutella genomes reveals transposable elements contributing to genome size variation.</title>
        <authorList>
            <person name="Lin R."/>
            <person name="Jiao Y."/>
            <person name="Sun X."/>
            <person name="Ling J."/>
            <person name="Xie B."/>
            <person name="Cheng X."/>
        </authorList>
    </citation>
    <scope>NUCLEOTIDE SEQUENCE</scope>
    <source>
        <strain evidence="10">HR02</strain>
    </source>
</reference>
<evidence type="ECO:0000313" key="11">
    <source>
        <dbReference type="Proteomes" id="UP000824596"/>
    </source>
</evidence>
<keyword evidence="7 9" id="KW-0503">Monooxygenase</keyword>
<evidence type="ECO:0000256" key="6">
    <source>
        <dbReference type="ARBA" id="ARBA00023004"/>
    </source>
</evidence>
<dbReference type="GO" id="GO:0005506">
    <property type="term" value="F:iron ion binding"/>
    <property type="evidence" value="ECO:0007669"/>
    <property type="project" value="InterPro"/>
</dbReference>
<dbReference type="AlphaFoldDB" id="A0A9P8MWX6"/>
<dbReference type="Proteomes" id="UP000824596">
    <property type="component" value="Unassembled WGS sequence"/>
</dbReference>
<dbReference type="InterPro" id="IPR036396">
    <property type="entry name" value="Cyt_P450_sf"/>
</dbReference>
<dbReference type="OrthoDB" id="2789670at2759"/>
<dbReference type="PANTHER" id="PTHR46300:SF1">
    <property type="entry name" value="P450, PUTATIVE (EUROFUNG)-RELATED"/>
    <property type="match status" value="1"/>
</dbReference>
<dbReference type="PANTHER" id="PTHR46300">
    <property type="entry name" value="P450, PUTATIVE (EUROFUNG)-RELATED-RELATED"/>
    <property type="match status" value="1"/>
</dbReference>
<comment type="similarity">
    <text evidence="2 9">Belongs to the cytochrome P450 family.</text>
</comment>